<dbReference type="AlphaFoldDB" id="Q3IHZ7"/>
<accession>Q3IHZ7</accession>
<keyword evidence="2" id="KW-1185">Reference proteome</keyword>
<protein>
    <submittedName>
        <fullName evidence="1">Orphan protein</fullName>
    </submittedName>
</protein>
<gene>
    <name evidence="1" type="ordered locus">PSHAa2352</name>
</gene>
<proteinExistence type="predicted"/>
<dbReference type="Proteomes" id="UP000006843">
    <property type="component" value="Chromosome I"/>
</dbReference>
<dbReference type="BioCyc" id="PHAL326442:PSHA_RS11580-MONOMER"/>
<evidence type="ECO:0000313" key="1">
    <source>
        <dbReference type="EMBL" id="CAI87401.1"/>
    </source>
</evidence>
<organism evidence="1 2">
    <name type="scientific">Pseudoalteromonas translucida (strain TAC 125)</name>
    <dbReference type="NCBI Taxonomy" id="326442"/>
    <lineage>
        <taxon>Bacteria</taxon>
        <taxon>Pseudomonadati</taxon>
        <taxon>Pseudomonadota</taxon>
        <taxon>Gammaproteobacteria</taxon>
        <taxon>Alteromonadales</taxon>
        <taxon>Pseudoalteromonadaceae</taxon>
        <taxon>Pseudoalteromonas</taxon>
    </lineage>
</organism>
<dbReference type="KEGG" id="pha:PSHAa2352"/>
<sequence length="291" mass="33814">MDVYNGSFKGLKKCNFIFKHLSTSPNASAERIESMFAAQERCALNTDFSVDVIDINNNVTKTKTLDEHILEFCDHADKCVINKYKIIARKPLRINDLWEDDPIGSGGPKIVDLENLPEAEKQEVAKIFEPFKDVIHPHHIFNIFSKKEIKAIKKKYQNNQLFKAELNKRKNRSESIGEDFKLAQYQEIVWLDISFKLKNWAINKGYDAFVYTNNKEGNGADTYIPILPNQIIESNEYFTFNREQYLSIAPQSLQNIIIERRNKYRVGINTATEEYGLMWAENSPLSFWKLT</sequence>
<dbReference type="STRING" id="326442.PSHAa2352"/>
<dbReference type="EMBL" id="CR954246">
    <property type="protein sequence ID" value="CAI87401.1"/>
    <property type="molecule type" value="Genomic_DNA"/>
</dbReference>
<reference evidence="1 2" key="1">
    <citation type="journal article" date="2005" name="Genome Res.">
        <title>Coping with cold: the genome of the versatile marine Antarctica bacterium Pseudoalteromonas haloplanktis TAC125.</title>
        <authorList>
            <person name="Medigue C."/>
            <person name="Krin E."/>
            <person name="Pascal G."/>
            <person name="Barbe V."/>
            <person name="Bernsel A."/>
            <person name="Bertin P."/>
            <person name="Cheung F."/>
            <person name="Cruveiller S."/>
            <person name="Damico S."/>
            <person name="Duilio A."/>
            <person name="Fang G."/>
            <person name="Feller G."/>
            <person name="Mangenot S."/>
            <person name="Marino G."/>
            <person name="Nilsson J."/>
            <person name="Parilli E."/>
            <person name="Rocha E."/>
            <person name="Rouy Z."/>
            <person name="Sekowska A."/>
            <person name="Tutino M.L."/>
            <person name="Vallenet D."/>
            <person name="von Heijne G."/>
            <person name="Danchin A."/>
        </authorList>
    </citation>
    <scope>NUCLEOTIDE SEQUENCE [LARGE SCALE GENOMIC DNA]</scope>
    <source>
        <strain evidence="2">TAC 125</strain>
    </source>
</reference>
<dbReference type="HOGENOM" id="CLU_959586_0_0_6"/>
<evidence type="ECO:0000313" key="2">
    <source>
        <dbReference type="Proteomes" id="UP000006843"/>
    </source>
</evidence>
<dbReference type="eggNOG" id="ENOG502ZTWJ">
    <property type="taxonomic scope" value="Bacteria"/>
</dbReference>
<dbReference type="PATRIC" id="fig|326442.8.peg.2265"/>
<name>Q3IHZ7_PSET1</name>